<feature type="region of interest" description="Disordered" evidence="1">
    <location>
        <begin position="61"/>
        <end position="85"/>
    </location>
</feature>
<keyword evidence="2" id="KW-0732">Signal</keyword>
<keyword evidence="4" id="KW-1185">Reference proteome</keyword>
<name>A0A6A6XQK6_9PLEO</name>
<dbReference type="Proteomes" id="UP000799757">
    <property type="component" value="Unassembled WGS sequence"/>
</dbReference>
<reference evidence="3" key="1">
    <citation type="journal article" date="2020" name="Stud. Mycol.">
        <title>101 Dothideomycetes genomes: a test case for predicting lifestyles and emergence of pathogens.</title>
        <authorList>
            <person name="Haridas S."/>
            <person name="Albert R."/>
            <person name="Binder M."/>
            <person name="Bloem J."/>
            <person name="Labutti K."/>
            <person name="Salamov A."/>
            <person name="Andreopoulos B."/>
            <person name="Baker S."/>
            <person name="Barry K."/>
            <person name="Bills G."/>
            <person name="Bluhm B."/>
            <person name="Cannon C."/>
            <person name="Castanera R."/>
            <person name="Culley D."/>
            <person name="Daum C."/>
            <person name="Ezra D."/>
            <person name="Gonzalez J."/>
            <person name="Henrissat B."/>
            <person name="Kuo A."/>
            <person name="Liang C."/>
            <person name="Lipzen A."/>
            <person name="Lutzoni F."/>
            <person name="Magnuson J."/>
            <person name="Mondo S."/>
            <person name="Nolan M."/>
            <person name="Ohm R."/>
            <person name="Pangilinan J."/>
            <person name="Park H.-J."/>
            <person name="Ramirez L."/>
            <person name="Alfaro M."/>
            <person name="Sun H."/>
            <person name="Tritt A."/>
            <person name="Yoshinaga Y."/>
            <person name="Zwiers L.-H."/>
            <person name="Turgeon B."/>
            <person name="Goodwin S."/>
            <person name="Spatafora J."/>
            <person name="Crous P."/>
            <person name="Grigoriev I."/>
        </authorList>
    </citation>
    <scope>NUCLEOTIDE SEQUENCE</scope>
    <source>
        <strain evidence="3">CBS 109.77</strain>
    </source>
</reference>
<evidence type="ECO:0000313" key="4">
    <source>
        <dbReference type="Proteomes" id="UP000799757"/>
    </source>
</evidence>
<proteinExistence type="predicted"/>
<feature type="chain" id="PRO_5025562876" description="Secreted protein" evidence="2">
    <location>
        <begin position="21"/>
        <end position="85"/>
    </location>
</feature>
<evidence type="ECO:0000256" key="1">
    <source>
        <dbReference type="SAM" id="MobiDB-lite"/>
    </source>
</evidence>
<feature type="signal peptide" evidence="2">
    <location>
        <begin position="1"/>
        <end position="20"/>
    </location>
</feature>
<accession>A0A6A6XQK6</accession>
<protein>
    <recommendedName>
        <fullName evidence="5">Secreted protein</fullName>
    </recommendedName>
</protein>
<dbReference type="AlphaFoldDB" id="A0A6A6XQK6"/>
<gene>
    <name evidence="3" type="ORF">K505DRAFT_321722</name>
</gene>
<organism evidence="3 4">
    <name type="scientific">Melanomma pulvis-pyrius CBS 109.77</name>
    <dbReference type="NCBI Taxonomy" id="1314802"/>
    <lineage>
        <taxon>Eukaryota</taxon>
        <taxon>Fungi</taxon>
        <taxon>Dikarya</taxon>
        <taxon>Ascomycota</taxon>
        <taxon>Pezizomycotina</taxon>
        <taxon>Dothideomycetes</taxon>
        <taxon>Pleosporomycetidae</taxon>
        <taxon>Pleosporales</taxon>
        <taxon>Melanommataceae</taxon>
        <taxon>Melanomma</taxon>
    </lineage>
</organism>
<evidence type="ECO:0000313" key="3">
    <source>
        <dbReference type="EMBL" id="KAF2798672.1"/>
    </source>
</evidence>
<dbReference type="EMBL" id="MU001779">
    <property type="protein sequence ID" value="KAF2798672.1"/>
    <property type="molecule type" value="Genomic_DNA"/>
</dbReference>
<evidence type="ECO:0000256" key="2">
    <source>
        <dbReference type="SAM" id="SignalP"/>
    </source>
</evidence>
<evidence type="ECO:0008006" key="5">
    <source>
        <dbReference type="Google" id="ProtNLM"/>
    </source>
</evidence>
<sequence>MVSSFFLSFLLSFFLWRAMGMECDGKGGEGGYLVFGVFPILEMGASSCATQVSIRCVSLEKNSSTLPTPSTPPTPFGPADRRADT</sequence>